<accession>A0A1W2TCZ2</accession>
<dbReference type="Pfam" id="PF00296">
    <property type="entry name" value="Bac_luciferase"/>
    <property type="match status" value="1"/>
</dbReference>
<dbReference type="InterPro" id="IPR016215">
    <property type="entry name" value="NTA_MOA"/>
</dbReference>
<dbReference type="GO" id="GO:0016705">
    <property type="term" value="F:oxidoreductase activity, acting on paired donors, with incorporation or reduction of molecular oxygen"/>
    <property type="evidence" value="ECO:0007669"/>
    <property type="project" value="InterPro"/>
</dbReference>
<reference evidence="7" key="1">
    <citation type="submission" date="2016-03" db="EMBL/GenBank/DDBJ databases">
        <title>Draft genome sequence of Rosellinia necatrix.</title>
        <authorList>
            <person name="Kanematsu S."/>
        </authorList>
    </citation>
    <scope>NUCLEOTIDE SEQUENCE [LARGE SCALE GENOMIC DNA]</scope>
    <source>
        <strain evidence="7">W97</strain>
    </source>
</reference>
<evidence type="ECO:0000256" key="5">
    <source>
        <dbReference type="ARBA" id="ARBA00033748"/>
    </source>
</evidence>
<comment type="similarity">
    <text evidence="5">Belongs to the NtaA/SnaA/DszA monooxygenase family.</text>
</comment>
<keyword evidence="3" id="KW-0560">Oxidoreductase</keyword>
<evidence type="ECO:0000256" key="1">
    <source>
        <dbReference type="ARBA" id="ARBA00022630"/>
    </source>
</evidence>
<organism evidence="7">
    <name type="scientific">Rosellinia necatrix</name>
    <name type="common">White root-rot fungus</name>
    <dbReference type="NCBI Taxonomy" id="77044"/>
    <lineage>
        <taxon>Eukaryota</taxon>
        <taxon>Fungi</taxon>
        <taxon>Dikarya</taxon>
        <taxon>Ascomycota</taxon>
        <taxon>Pezizomycotina</taxon>
        <taxon>Sordariomycetes</taxon>
        <taxon>Xylariomycetidae</taxon>
        <taxon>Xylariales</taxon>
        <taxon>Xylariaceae</taxon>
        <taxon>Rosellinia</taxon>
    </lineage>
</organism>
<evidence type="ECO:0000259" key="6">
    <source>
        <dbReference type="Pfam" id="PF00296"/>
    </source>
</evidence>
<dbReference type="EMBL" id="DF977459">
    <property type="protein sequence ID" value="GAP85854.1"/>
    <property type="molecule type" value="Genomic_DNA"/>
</dbReference>
<evidence type="ECO:0000256" key="4">
    <source>
        <dbReference type="ARBA" id="ARBA00023033"/>
    </source>
</evidence>
<dbReference type="InterPro" id="IPR011251">
    <property type="entry name" value="Luciferase-like_dom"/>
</dbReference>
<evidence type="ECO:0000313" key="7">
    <source>
        <dbReference type="EMBL" id="GAP85854.1"/>
    </source>
</evidence>
<evidence type="ECO:0000256" key="3">
    <source>
        <dbReference type="ARBA" id="ARBA00023002"/>
    </source>
</evidence>
<dbReference type="PANTHER" id="PTHR30011:SF16">
    <property type="entry name" value="C2H2 FINGER DOMAIN TRANSCRIPTION FACTOR (EUROFUNG)-RELATED"/>
    <property type="match status" value="1"/>
</dbReference>
<feature type="domain" description="Luciferase-like" evidence="6">
    <location>
        <begin position="39"/>
        <end position="398"/>
    </location>
</feature>
<evidence type="ECO:0000256" key="2">
    <source>
        <dbReference type="ARBA" id="ARBA00022643"/>
    </source>
</evidence>
<keyword evidence="8" id="KW-1185">Reference proteome</keyword>
<gene>
    <name evidence="7" type="ORF">SAMD00023353_1401530</name>
</gene>
<sequence>MADANATTKPKKSLVLNAFVEMCSGHQSPGLWRHPEDQSWRFNEISHWVELAKLLEEAKFHGIFVADVLGGYDVYRNSLDPAKISGAQWPVNEPLSVVSAMAAATESIGFGVTVSTTYEAPYHLARRLSTIDHLSKGRLGWNIVTSYLDSAAKNMGLAEQPKHDDRYAQAEEYIKVVYKLLESSWRDDAVKRDRETGVYTAPDLVREINHKGQFFQVPGPHICQPSPQRTPLLLQAGTSRAGKQFAAQHAEAVFLSAHAPAVCAKNIAELRRIAKDEFGRDPANIKTLALVTPILGKTEEEAQAKLADYRQYASHEGALALFGGWTGIDLSKYGDDEELRHVESNAVKSTVEGYARFSPGTSKWTKHTIAEHVSIGGNGPILVGTPSQVADGLETWVEEADIDGFNFAYALFPQSFKDIIELLLPELRRRGLFWDDYAAPGGTYRENFYRIPGQTGPLDEHVASKYRWRAGVPAEQHLIPE</sequence>
<keyword evidence="1" id="KW-0285">Flavoprotein</keyword>
<dbReference type="Proteomes" id="UP000054516">
    <property type="component" value="Unassembled WGS sequence"/>
</dbReference>
<dbReference type="InterPro" id="IPR051260">
    <property type="entry name" value="Diverse_substr_monoxygenases"/>
</dbReference>
<dbReference type="AlphaFoldDB" id="A0A1W2TCZ2"/>
<dbReference type="OrthoDB" id="5561043at2759"/>
<protein>
    <submittedName>
        <fullName evidence="7">Putative dibenzothiophene desulfurization enzyme A</fullName>
    </submittedName>
</protein>
<name>A0A1W2TCZ2_ROSNE</name>
<dbReference type="GO" id="GO:0004497">
    <property type="term" value="F:monooxygenase activity"/>
    <property type="evidence" value="ECO:0007669"/>
    <property type="project" value="UniProtKB-KW"/>
</dbReference>
<keyword evidence="2" id="KW-0288">FMN</keyword>
<dbReference type="SUPFAM" id="SSF51679">
    <property type="entry name" value="Bacterial luciferase-like"/>
    <property type="match status" value="1"/>
</dbReference>
<keyword evidence="4" id="KW-0503">Monooxygenase</keyword>
<dbReference type="PANTHER" id="PTHR30011">
    <property type="entry name" value="ALKANESULFONATE MONOOXYGENASE-RELATED"/>
    <property type="match status" value="1"/>
</dbReference>
<dbReference type="Gene3D" id="3.20.20.30">
    <property type="entry name" value="Luciferase-like domain"/>
    <property type="match status" value="1"/>
</dbReference>
<dbReference type="PIRSF" id="PIRSF000337">
    <property type="entry name" value="NTA_MOA"/>
    <property type="match status" value="1"/>
</dbReference>
<dbReference type="NCBIfam" id="TIGR03860">
    <property type="entry name" value="FMN_nitrolo"/>
    <property type="match status" value="1"/>
</dbReference>
<dbReference type="InterPro" id="IPR036661">
    <property type="entry name" value="Luciferase-like_sf"/>
</dbReference>
<dbReference type="STRING" id="77044.A0A1W2TCZ2"/>
<dbReference type="OMA" id="SWRGDEI"/>
<evidence type="ECO:0000313" key="8">
    <source>
        <dbReference type="Proteomes" id="UP000054516"/>
    </source>
</evidence>
<proteinExistence type="inferred from homology"/>